<sequence length="92" mass="9852">MAHDLLLLHHNQEGSDAITWGEQASPLVARQSRGGAYMTMIPNPIGPGPDISPTPLPTPSPFPEPMPDPITVPDPMPPHPDPVDPQPPVIME</sequence>
<evidence type="ECO:0000256" key="1">
    <source>
        <dbReference type="SAM" id="MobiDB-lite"/>
    </source>
</evidence>
<dbReference type="AlphaFoldDB" id="A0A6J4IWQ5"/>
<gene>
    <name evidence="2" type="ORF">AVDCRST_MAG93-2209</name>
</gene>
<proteinExistence type="predicted"/>
<reference evidence="2" key="1">
    <citation type="submission" date="2020-02" db="EMBL/GenBank/DDBJ databases">
        <authorList>
            <person name="Meier V. D."/>
        </authorList>
    </citation>
    <scope>NUCLEOTIDE SEQUENCE</scope>
    <source>
        <strain evidence="2">AVDCRST_MAG93</strain>
    </source>
</reference>
<feature type="region of interest" description="Disordered" evidence="1">
    <location>
        <begin position="41"/>
        <end position="92"/>
    </location>
</feature>
<feature type="compositionally biased region" description="Pro residues" evidence="1">
    <location>
        <begin position="44"/>
        <end position="92"/>
    </location>
</feature>
<protein>
    <submittedName>
        <fullName evidence="2">Uncharacterized protein</fullName>
    </submittedName>
</protein>
<name>A0A6J4IWQ5_9CHLR</name>
<dbReference type="EMBL" id="CADCTR010000747">
    <property type="protein sequence ID" value="CAA9261651.1"/>
    <property type="molecule type" value="Genomic_DNA"/>
</dbReference>
<accession>A0A6J4IWQ5</accession>
<evidence type="ECO:0000313" key="2">
    <source>
        <dbReference type="EMBL" id="CAA9261651.1"/>
    </source>
</evidence>
<organism evidence="2">
    <name type="scientific">uncultured Chloroflexia bacterium</name>
    <dbReference type="NCBI Taxonomy" id="1672391"/>
    <lineage>
        <taxon>Bacteria</taxon>
        <taxon>Bacillati</taxon>
        <taxon>Chloroflexota</taxon>
        <taxon>Chloroflexia</taxon>
        <taxon>environmental samples</taxon>
    </lineage>
</organism>